<dbReference type="InterPro" id="IPR011006">
    <property type="entry name" value="CheY-like_superfamily"/>
</dbReference>
<dbReference type="PANTHER" id="PTHR45228:SF1">
    <property type="entry name" value="CYCLIC DI-GMP PHOSPHODIESTERASE TM_0186"/>
    <property type="match status" value="1"/>
</dbReference>
<dbReference type="CDD" id="cd17551">
    <property type="entry name" value="REC_RpfG-like"/>
    <property type="match status" value="1"/>
</dbReference>
<feature type="domain" description="Response regulatory" evidence="2">
    <location>
        <begin position="11"/>
        <end position="127"/>
    </location>
</feature>
<dbReference type="Gene3D" id="1.10.3210.10">
    <property type="entry name" value="Hypothetical protein af1432"/>
    <property type="match status" value="1"/>
</dbReference>
<protein>
    <submittedName>
        <fullName evidence="4">Response regulator</fullName>
    </submittedName>
</protein>
<dbReference type="SMART" id="SM00448">
    <property type="entry name" value="REC"/>
    <property type="match status" value="1"/>
</dbReference>
<evidence type="ECO:0000259" key="2">
    <source>
        <dbReference type="PROSITE" id="PS50110"/>
    </source>
</evidence>
<dbReference type="Pfam" id="PF13487">
    <property type="entry name" value="HD_5"/>
    <property type="match status" value="1"/>
</dbReference>
<dbReference type="SUPFAM" id="SSF52172">
    <property type="entry name" value="CheY-like"/>
    <property type="match status" value="1"/>
</dbReference>
<dbReference type="InterPro" id="IPR003607">
    <property type="entry name" value="HD/PDEase_dom"/>
</dbReference>
<dbReference type="SMART" id="SM00471">
    <property type="entry name" value="HDc"/>
    <property type="match status" value="1"/>
</dbReference>
<evidence type="ECO:0000259" key="3">
    <source>
        <dbReference type="PROSITE" id="PS51832"/>
    </source>
</evidence>
<dbReference type="PANTHER" id="PTHR45228">
    <property type="entry name" value="CYCLIC DI-GMP PHOSPHODIESTERASE TM_0186-RELATED"/>
    <property type="match status" value="1"/>
</dbReference>
<dbReference type="CDD" id="cd00077">
    <property type="entry name" value="HDc"/>
    <property type="match status" value="1"/>
</dbReference>
<feature type="modified residue" description="4-aspartylphosphate" evidence="1">
    <location>
        <position position="61"/>
    </location>
</feature>
<dbReference type="KEGG" id="nva:G3M78_12625"/>
<dbReference type="Gene3D" id="3.40.50.2300">
    <property type="match status" value="1"/>
</dbReference>
<dbReference type="InterPro" id="IPR052020">
    <property type="entry name" value="Cyclic_di-GMP/3'3'-cGAMP_PDE"/>
</dbReference>
<dbReference type="InterPro" id="IPR001789">
    <property type="entry name" value="Sig_transdc_resp-reg_receiver"/>
</dbReference>
<name>A0A7T0C445_9BACT</name>
<dbReference type="PROSITE" id="PS51832">
    <property type="entry name" value="HD_GYP"/>
    <property type="match status" value="1"/>
</dbReference>
<dbReference type="EMBL" id="CP048620">
    <property type="protein sequence ID" value="QPJ66192.1"/>
    <property type="molecule type" value="Genomic_DNA"/>
</dbReference>
<evidence type="ECO:0000313" key="4">
    <source>
        <dbReference type="EMBL" id="QPJ66192.1"/>
    </source>
</evidence>
<dbReference type="Pfam" id="PF00072">
    <property type="entry name" value="Response_reg"/>
    <property type="match status" value="1"/>
</dbReference>
<dbReference type="Proteomes" id="UP000594464">
    <property type="component" value="Chromosome"/>
</dbReference>
<accession>A0A7T0C445</accession>
<evidence type="ECO:0000313" key="5">
    <source>
        <dbReference type="Proteomes" id="UP000594464"/>
    </source>
</evidence>
<dbReference type="SUPFAM" id="SSF109604">
    <property type="entry name" value="HD-domain/PDEase-like"/>
    <property type="match status" value="1"/>
</dbReference>
<dbReference type="PROSITE" id="PS50110">
    <property type="entry name" value="RESPONSE_REGULATORY"/>
    <property type="match status" value="1"/>
</dbReference>
<gene>
    <name evidence="4" type="ORF">G3M78_12625</name>
</gene>
<organism evidence="4 5">
    <name type="scientific">Candidatus Nitrohelix vancouverensis</name>
    <dbReference type="NCBI Taxonomy" id="2705534"/>
    <lineage>
        <taxon>Bacteria</taxon>
        <taxon>Pseudomonadati</taxon>
        <taxon>Nitrospinota/Tectimicrobiota group</taxon>
        <taxon>Nitrospinota</taxon>
        <taxon>Nitrospinia</taxon>
        <taxon>Nitrospinales</taxon>
        <taxon>Nitrospinaceae</taxon>
        <taxon>Candidatus Nitrohelix</taxon>
    </lineage>
</organism>
<dbReference type="AlphaFoldDB" id="A0A7T0C445"/>
<feature type="domain" description="HD-GYP" evidence="3">
    <location>
        <begin position="154"/>
        <end position="351"/>
    </location>
</feature>
<sequence>MISPEQYQSARILIVDDEIANVALLEVILEQQDYVNIRSTTDAREAVAIYEEFNPDLVLLDIQMPHMDGFQVLEGFKKLERTCAPVMVLTADQDFDVRIRALTQGAKDFLTKPLVPMEVMRRITNLLESRLMHNELNEQNEILEATVRARTAELSNTRLEIVHRLGKAGEYRDNETGNHVIRIGCFSACIGKALGLNASECELLRNASPMHDIGKIGIPDSILLKRAPLTDDEWGVMRKHTLYGAEIFSGNESPLIKTAHIVALQHHEKWDGSGYPNSLKEEEISLEARIVSICDVFDALTSVRPYKEAWDLGDTLDFMKKNKGSHFDPAVYEKFLSVLPEILEIKNALNDGGKEISISPEYEKTYSMA</sequence>
<dbReference type="InterPro" id="IPR037522">
    <property type="entry name" value="HD_GYP_dom"/>
</dbReference>
<proteinExistence type="predicted"/>
<dbReference type="GO" id="GO:0000160">
    <property type="term" value="P:phosphorelay signal transduction system"/>
    <property type="evidence" value="ECO:0007669"/>
    <property type="project" value="InterPro"/>
</dbReference>
<reference evidence="5" key="1">
    <citation type="submission" date="2020-02" db="EMBL/GenBank/DDBJ databases">
        <title>Genomic and physiological characterization of two novel Nitrospinaceae genera.</title>
        <authorList>
            <person name="Mueller A.J."/>
            <person name="Jung M.-Y."/>
            <person name="Strachan C.R."/>
            <person name="Herbold C.W."/>
            <person name="Kirkegaard R.H."/>
            <person name="Daims H."/>
        </authorList>
    </citation>
    <scope>NUCLEOTIDE SEQUENCE [LARGE SCALE GENOMIC DNA]</scope>
</reference>
<keyword evidence="1" id="KW-0597">Phosphoprotein</keyword>
<evidence type="ECO:0000256" key="1">
    <source>
        <dbReference type="PROSITE-ProRule" id="PRU00169"/>
    </source>
</evidence>